<dbReference type="InterPro" id="IPR047926">
    <property type="entry name" value="Ni_dep_LarA"/>
</dbReference>
<dbReference type="PANTHER" id="PTHR33171:SF17">
    <property type="entry name" value="LARA-LIKE N-TERMINAL DOMAIN-CONTAINING PROTEIN"/>
    <property type="match status" value="1"/>
</dbReference>
<organism evidence="3 4">
    <name type="scientific">Anoxybacter fermentans</name>
    <dbReference type="NCBI Taxonomy" id="1323375"/>
    <lineage>
        <taxon>Bacteria</taxon>
        <taxon>Bacillati</taxon>
        <taxon>Bacillota</taxon>
        <taxon>Clostridia</taxon>
        <taxon>Halanaerobiales</taxon>
        <taxon>Anoxybacter</taxon>
    </lineage>
</organism>
<name>A0A3Q9HNJ1_9FIRM</name>
<evidence type="ECO:0000259" key="1">
    <source>
        <dbReference type="Pfam" id="PF09861"/>
    </source>
</evidence>
<dbReference type="EMBL" id="CP016379">
    <property type="protein sequence ID" value="AZR71968.1"/>
    <property type="molecule type" value="Genomic_DNA"/>
</dbReference>
<reference evidence="3 4" key="1">
    <citation type="submission" date="2016-07" db="EMBL/GenBank/DDBJ databases">
        <title>Genome and transcriptome analysis of iron-reducing fermentative bacteria Anoxybacter fermentans.</title>
        <authorList>
            <person name="Zeng X."/>
            <person name="Shao Z."/>
        </authorList>
    </citation>
    <scope>NUCLEOTIDE SEQUENCE [LARGE SCALE GENOMIC DNA]</scope>
    <source>
        <strain evidence="3 4">DY22613</strain>
    </source>
</reference>
<proteinExistence type="predicted"/>
<dbReference type="InterPro" id="IPR048520">
    <property type="entry name" value="LarA_C"/>
</dbReference>
<keyword evidence="4" id="KW-1185">Reference proteome</keyword>
<feature type="domain" description="Lactate racemase C-terminal" evidence="2">
    <location>
        <begin position="272"/>
        <end position="409"/>
    </location>
</feature>
<dbReference type="KEGG" id="aft:BBF96_00240"/>
<dbReference type="OrthoDB" id="9770545at2"/>
<dbReference type="InterPro" id="IPR018657">
    <property type="entry name" value="LarA-like_N"/>
</dbReference>
<dbReference type="GO" id="GO:0050043">
    <property type="term" value="F:lactate racemase activity"/>
    <property type="evidence" value="ECO:0007669"/>
    <property type="project" value="InterPro"/>
</dbReference>
<sequence length="420" mass="46341">MKLNFYYSGIRGVEIPDKNLLGVFKPKVSDNNFEIEKLVWEALQNPIGTNKLDQEVKPGDKILILSDDNTRATPVDKILKVLLPYLHELGIKKEDIIILMAVGTHRPMNQRELVAKLGQRIVDEYKVVNHLWNKKEENIYYGKTSKGIEVWGNKLLREADYVIGLGHIVPHRVAGFSGGGKIAQPGVSTGKTTGETHWLSALVPGSEIMGKRDNPVREQIDESARLMGLNFIINVVQDLKGKVVGVFAGDFIAAHRAGCALAKEVYGVRIPKADIVITDSYPADIELWQAAKGIYSSELVVKENGYVILVTPCPEGVSKAHPEIEKFGYLSLEEVKKLVENKELQELSVAAHLVHVGRVIKEKAHGIMVCPNISDELKEKLGFIPAASVQEALSYALNKKGKDASIVVMLHAGEILPINN</sequence>
<dbReference type="Pfam" id="PF21113">
    <property type="entry name" value="LarA_C"/>
    <property type="match status" value="1"/>
</dbReference>
<protein>
    <submittedName>
        <fullName evidence="3">Uncharacterized protein</fullName>
    </submittedName>
</protein>
<evidence type="ECO:0000313" key="4">
    <source>
        <dbReference type="Proteomes" id="UP000267250"/>
    </source>
</evidence>
<evidence type="ECO:0000313" key="3">
    <source>
        <dbReference type="EMBL" id="AZR71968.1"/>
    </source>
</evidence>
<dbReference type="PANTHER" id="PTHR33171">
    <property type="entry name" value="LAR_N DOMAIN-CONTAINING PROTEIN"/>
    <property type="match status" value="1"/>
</dbReference>
<dbReference type="Pfam" id="PF09861">
    <property type="entry name" value="Lar_N"/>
    <property type="match status" value="1"/>
</dbReference>
<dbReference type="RefSeq" id="WP_127015300.1">
    <property type="nucleotide sequence ID" value="NZ_CP016379.1"/>
</dbReference>
<evidence type="ECO:0000259" key="2">
    <source>
        <dbReference type="Pfam" id="PF21113"/>
    </source>
</evidence>
<dbReference type="InterPro" id="IPR048068">
    <property type="entry name" value="LarA-like"/>
</dbReference>
<dbReference type="Gene3D" id="3.90.226.30">
    <property type="match status" value="1"/>
</dbReference>
<dbReference type="Gene3D" id="3.40.50.11440">
    <property type="match status" value="1"/>
</dbReference>
<dbReference type="Proteomes" id="UP000267250">
    <property type="component" value="Chromosome"/>
</dbReference>
<dbReference type="NCBIfam" id="NF033504">
    <property type="entry name" value="Ni_dep_LarA"/>
    <property type="match status" value="1"/>
</dbReference>
<gene>
    <name evidence="3" type="ORF">BBF96_00240</name>
</gene>
<dbReference type="AlphaFoldDB" id="A0A3Q9HNJ1"/>
<accession>A0A3Q9HNJ1</accession>
<feature type="domain" description="LarA-like N-terminal" evidence="1">
    <location>
        <begin position="11"/>
        <end position="200"/>
    </location>
</feature>
<dbReference type="InterPro" id="IPR043166">
    <property type="entry name" value="LarA-like_C"/>
</dbReference>